<sequence length="185" mass="19590">MTNLSDFRDDELDQILDAPGAVLKGATLADGTPGALQFVLETAAGAQVFREAQEHENDFVRAVAEGLRDRLTAQREAEAAARENPASAVGVAQAAEATRKAATEGRPDPERAADEAVTLTASAVALLRGRADDKDVVAYCEWLLRIARQVAGAARSRTGGLFSKRVRISDAEQAYLDRLAGAVEG</sequence>
<dbReference type="EMBL" id="BMPT01000024">
    <property type="protein sequence ID" value="GGM42275.1"/>
    <property type="molecule type" value="Genomic_DNA"/>
</dbReference>
<organism evidence="2 3">
    <name type="scientific">Promicromonospora citrea</name>
    <dbReference type="NCBI Taxonomy" id="43677"/>
    <lineage>
        <taxon>Bacteria</taxon>
        <taxon>Bacillati</taxon>
        <taxon>Actinomycetota</taxon>
        <taxon>Actinomycetes</taxon>
        <taxon>Micrococcales</taxon>
        <taxon>Promicromonosporaceae</taxon>
        <taxon>Promicromonospora</taxon>
    </lineage>
</organism>
<evidence type="ECO:0000313" key="2">
    <source>
        <dbReference type="EMBL" id="GGM42275.1"/>
    </source>
</evidence>
<reference evidence="2" key="1">
    <citation type="journal article" date="2014" name="Int. J. Syst. Evol. Microbiol.">
        <title>Complete genome sequence of Corynebacterium casei LMG S-19264T (=DSM 44701T), isolated from a smear-ripened cheese.</title>
        <authorList>
            <consortium name="US DOE Joint Genome Institute (JGI-PGF)"/>
            <person name="Walter F."/>
            <person name="Albersmeier A."/>
            <person name="Kalinowski J."/>
            <person name="Ruckert C."/>
        </authorList>
    </citation>
    <scope>NUCLEOTIDE SEQUENCE</scope>
    <source>
        <strain evidence="2">JCM 3051</strain>
    </source>
</reference>
<accession>A0A8H9GNX1</accession>
<dbReference type="Proteomes" id="UP000655589">
    <property type="component" value="Unassembled WGS sequence"/>
</dbReference>
<proteinExistence type="predicted"/>
<protein>
    <submittedName>
        <fullName evidence="2">Uncharacterized protein</fullName>
    </submittedName>
</protein>
<gene>
    <name evidence="2" type="ORF">GCM10010102_42210</name>
</gene>
<dbReference type="RefSeq" id="WP_171106188.1">
    <property type="nucleotide sequence ID" value="NZ_BMPT01000024.1"/>
</dbReference>
<feature type="compositionally biased region" description="Low complexity" evidence="1">
    <location>
        <begin position="82"/>
        <end position="96"/>
    </location>
</feature>
<name>A0A8H9GNX1_9MICO</name>
<feature type="region of interest" description="Disordered" evidence="1">
    <location>
        <begin position="79"/>
        <end position="113"/>
    </location>
</feature>
<evidence type="ECO:0000256" key="1">
    <source>
        <dbReference type="SAM" id="MobiDB-lite"/>
    </source>
</evidence>
<comment type="caution">
    <text evidence="2">The sequence shown here is derived from an EMBL/GenBank/DDBJ whole genome shotgun (WGS) entry which is preliminary data.</text>
</comment>
<evidence type="ECO:0000313" key="3">
    <source>
        <dbReference type="Proteomes" id="UP000655589"/>
    </source>
</evidence>
<dbReference type="AlphaFoldDB" id="A0A8H9GNX1"/>
<keyword evidence="3" id="KW-1185">Reference proteome</keyword>
<reference evidence="2" key="2">
    <citation type="submission" date="2020-09" db="EMBL/GenBank/DDBJ databases">
        <authorList>
            <person name="Sun Q."/>
            <person name="Ohkuma M."/>
        </authorList>
    </citation>
    <scope>NUCLEOTIDE SEQUENCE</scope>
    <source>
        <strain evidence="2">JCM 3051</strain>
    </source>
</reference>
<feature type="compositionally biased region" description="Basic and acidic residues" evidence="1">
    <location>
        <begin position="97"/>
        <end position="113"/>
    </location>
</feature>